<gene>
    <name evidence="2" type="ORF">WOLCODRAFT_61079</name>
</gene>
<protein>
    <recommendedName>
        <fullName evidence="4">EKC/KEOPS complex subunit GON7</fullName>
    </recommendedName>
</protein>
<feature type="compositionally biased region" description="Basic and acidic residues" evidence="1">
    <location>
        <begin position="66"/>
        <end position="83"/>
    </location>
</feature>
<dbReference type="Proteomes" id="UP000218811">
    <property type="component" value="Unassembled WGS sequence"/>
</dbReference>
<organism evidence="2 3">
    <name type="scientific">Wolfiporia cocos (strain MD-104)</name>
    <name type="common">Brown rot fungus</name>
    <dbReference type="NCBI Taxonomy" id="742152"/>
    <lineage>
        <taxon>Eukaryota</taxon>
        <taxon>Fungi</taxon>
        <taxon>Dikarya</taxon>
        <taxon>Basidiomycota</taxon>
        <taxon>Agaricomycotina</taxon>
        <taxon>Agaricomycetes</taxon>
        <taxon>Polyporales</taxon>
        <taxon>Phaeolaceae</taxon>
        <taxon>Wolfiporia</taxon>
    </lineage>
</organism>
<dbReference type="AlphaFoldDB" id="A0A2H3IWS5"/>
<feature type="region of interest" description="Disordered" evidence="1">
    <location>
        <begin position="66"/>
        <end position="98"/>
    </location>
</feature>
<evidence type="ECO:0000313" key="2">
    <source>
        <dbReference type="EMBL" id="PCH34422.1"/>
    </source>
</evidence>
<sequence length="98" mass="10839">AMAPALTVTYELHPPPNAIECVLPPKQSHDFPVSPTEDAKAYYEALRLSIAQAKTKLGEELTIWRDAVGSREQAKESTVPKKEEEDEGEDEDEEGGEE</sequence>
<dbReference type="EMBL" id="KB467831">
    <property type="protein sequence ID" value="PCH34422.1"/>
    <property type="molecule type" value="Genomic_DNA"/>
</dbReference>
<name>A0A2H3IWS5_WOLCO</name>
<keyword evidence="3" id="KW-1185">Reference proteome</keyword>
<evidence type="ECO:0008006" key="4">
    <source>
        <dbReference type="Google" id="ProtNLM"/>
    </source>
</evidence>
<proteinExistence type="predicted"/>
<accession>A0A2H3IWS5</accession>
<dbReference type="OrthoDB" id="2553859at2759"/>
<dbReference type="OMA" id="SSITIMY"/>
<feature type="non-terminal residue" evidence="2">
    <location>
        <position position="1"/>
    </location>
</feature>
<evidence type="ECO:0000256" key="1">
    <source>
        <dbReference type="SAM" id="MobiDB-lite"/>
    </source>
</evidence>
<reference evidence="2 3" key="1">
    <citation type="journal article" date="2012" name="Science">
        <title>The Paleozoic origin of enzymatic lignin decomposition reconstructed from 31 fungal genomes.</title>
        <authorList>
            <person name="Floudas D."/>
            <person name="Binder M."/>
            <person name="Riley R."/>
            <person name="Barry K."/>
            <person name="Blanchette R.A."/>
            <person name="Henrissat B."/>
            <person name="Martinez A.T."/>
            <person name="Otillar R."/>
            <person name="Spatafora J.W."/>
            <person name="Yadav J.S."/>
            <person name="Aerts A."/>
            <person name="Benoit I."/>
            <person name="Boyd A."/>
            <person name="Carlson A."/>
            <person name="Copeland A."/>
            <person name="Coutinho P.M."/>
            <person name="de Vries R.P."/>
            <person name="Ferreira P."/>
            <person name="Findley K."/>
            <person name="Foster B."/>
            <person name="Gaskell J."/>
            <person name="Glotzer D."/>
            <person name="Gorecki P."/>
            <person name="Heitman J."/>
            <person name="Hesse C."/>
            <person name="Hori C."/>
            <person name="Igarashi K."/>
            <person name="Jurgens J.A."/>
            <person name="Kallen N."/>
            <person name="Kersten P."/>
            <person name="Kohler A."/>
            <person name="Kuees U."/>
            <person name="Kumar T.K.A."/>
            <person name="Kuo A."/>
            <person name="LaButti K."/>
            <person name="Larrondo L.F."/>
            <person name="Lindquist E."/>
            <person name="Ling A."/>
            <person name="Lombard V."/>
            <person name="Lucas S."/>
            <person name="Lundell T."/>
            <person name="Martin R."/>
            <person name="McLaughlin D.J."/>
            <person name="Morgenstern I."/>
            <person name="Morin E."/>
            <person name="Murat C."/>
            <person name="Nagy L.G."/>
            <person name="Nolan M."/>
            <person name="Ohm R.A."/>
            <person name="Patyshakuliyeva A."/>
            <person name="Rokas A."/>
            <person name="Ruiz-Duenas F.J."/>
            <person name="Sabat G."/>
            <person name="Salamov A."/>
            <person name="Samejima M."/>
            <person name="Schmutz J."/>
            <person name="Slot J.C."/>
            <person name="St John F."/>
            <person name="Stenlid J."/>
            <person name="Sun H."/>
            <person name="Sun S."/>
            <person name="Syed K."/>
            <person name="Tsang A."/>
            <person name="Wiebenga A."/>
            <person name="Young D."/>
            <person name="Pisabarro A."/>
            <person name="Eastwood D.C."/>
            <person name="Martin F."/>
            <person name="Cullen D."/>
            <person name="Grigoriev I.V."/>
            <person name="Hibbett D.S."/>
        </authorList>
    </citation>
    <scope>NUCLEOTIDE SEQUENCE [LARGE SCALE GENOMIC DNA]</scope>
    <source>
        <strain evidence="2 3">MD-104</strain>
    </source>
</reference>
<feature type="compositionally biased region" description="Acidic residues" evidence="1">
    <location>
        <begin position="84"/>
        <end position="98"/>
    </location>
</feature>
<evidence type="ECO:0000313" key="3">
    <source>
        <dbReference type="Proteomes" id="UP000218811"/>
    </source>
</evidence>